<organism evidence="7 8">
    <name type="scientific">Larinioides sclopetarius</name>
    <dbReference type="NCBI Taxonomy" id="280406"/>
    <lineage>
        <taxon>Eukaryota</taxon>
        <taxon>Metazoa</taxon>
        <taxon>Ecdysozoa</taxon>
        <taxon>Arthropoda</taxon>
        <taxon>Chelicerata</taxon>
        <taxon>Arachnida</taxon>
        <taxon>Araneae</taxon>
        <taxon>Araneomorphae</taxon>
        <taxon>Entelegynae</taxon>
        <taxon>Araneoidea</taxon>
        <taxon>Araneidae</taxon>
        <taxon>Larinioides</taxon>
    </lineage>
</organism>
<evidence type="ECO:0000256" key="3">
    <source>
        <dbReference type="ARBA" id="ARBA00022833"/>
    </source>
</evidence>
<name>A0AAV2AM38_9ARAC</name>
<protein>
    <recommendedName>
        <fullName evidence="9">C2H2-type domain-containing protein</fullName>
    </recommendedName>
</protein>
<dbReference type="PROSITE" id="PS51059">
    <property type="entry name" value="PARP_CATALYTIC"/>
    <property type="match status" value="1"/>
</dbReference>
<keyword evidence="2 4" id="KW-0863">Zinc-finger</keyword>
<dbReference type="GO" id="GO:0008270">
    <property type="term" value="F:zinc ion binding"/>
    <property type="evidence" value="ECO:0007669"/>
    <property type="project" value="UniProtKB-KW"/>
</dbReference>
<dbReference type="GO" id="GO:0003950">
    <property type="term" value="F:NAD+ poly-ADP-ribosyltransferase activity"/>
    <property type="evidence" value="ECO:0007669"/>
    <property type="project" value="InterPro"/>
</dbReference>
<dbReference type="InterPro" id="IPR013087">
    <property type="entry name" value="Znf_C2H2_type"/>
</dbReference>
<dbReference type="InterPro" id="IPR012317">
    <property type="entry name" value="Poly(ADP-ribose)pol_cat_dom"/>
</dbReference>
<evidence type="ECO:0000313" key="7">
    <source>
        <dbReference type="EMBL" id="CAL1284340.1"/>
    </source>
</evidence>
<sequence length="36" mass="4251">MLIHRGLKPFVCEVCNQGFRRSYCLKLHKEKHGHGQ</sequence>
<dbReference type="GO" id="GO:0005634">
    <property type="term" value="C:nucleus"/>
    <property type="evidence" value="ECO:0007669"/>
    <property type="project" value="UniProtKB-ARBA"/>
</dbReference>
<keyword evidence="3" id="KW-0862">Zinc</keyword>
<keyword evidence="1" id="KW-0479">Metal-binding</keyword>
<dbReference type="Gene3D" id="3.30.160.60">
    <property type="entry name" value="Classic Zinc Finger"/>
    <property type="match status" value="1"/>
</dbReference>
<gene>
    <name evidence="7" type="ORF">LARSCL_LOCUS13093</name>
</gene>
<comment type="caution">
    <text evidence="7">The sequence shown here is derived from an EMBL/GenBank/DDBJ whole genome shotgun (WGS) entry which is preliminary data.</text>
</comment>
<dbReference type="FunFam" id="3.30.160.60:FF:000446">
    <property type="entry name" value="Zinc finger protein"/>
    <property type="match status" value="1"/>
</dbReference>
<dbReference type="SUPFAM" id="SSF57667">
    <property type="entry name" value="beta-beta-alpha zinc fingers"/>
    <property type="match status" value="1"/>
</dbReference>
<feature type="domain" description="PARP catalytic" evidence="6">
    <location>
        <begin position="1"/>
        <end position="36"/>
    </location>
</feature>
<evidence type="ECO:0000259" key="5">
    <source>
        <dbReference type="PROSITE" id="PS50157"/>
    </source>
</evidence>
<dbReference type="EMBL" id="CAXIEN010000178">
    <property type="protein sequence ID" value="CAL1284340.1"/>
    <property type="molecule type" value="Genomic_DNA"/>
</dbReference>
<keyword evidence="8" id="KW-1185">Reference proteome</keyword>
<evidence type="ECO:0000256" key="4">
    <source>
        <dbReference type="PROSITE-ProRule" id="PRU00042"/>
    </source>
</evidence>
<evidence type="ECO:0008006" key="9">
    <source>
        <dbReference type="Google" id="ProtNLM"/>
    </source>
</evidence>
<evidence type="ECO:0000313" key="8">
    <source>
        <dbReference type="Proteomes" id="UP001497382"/>
    </source>
</evidence>
<dbReference type="InterPro" id="IPR036236">
    <property type="entry name" value="Znf_C2H2_sf"/>
</dbReference>
<dbReference type="AlphaFoldDB" id="A0AAV2AM38"/>
<dbReference type="Proteomes" id="UP001497382">
    <property type="component" value="Unassembled WGS sequence"/>
</dbReference>
<proteinExistence type="predicted"/>
<evidence type="ECO:0000256" key="2">
    <source>
        <dbReference type="ARBA" id="ARBA00022771"/>
    </source>
</evidence>
<feature type="domain" description="C2H2-type" evidence="5">
    <location>
        <begin position="10"/>
        <end position="36"/>
    </location>
</feature>
<dbReference type="PROSITE" id="PS00028">
    <property type="entry name" value="ZINC_FINGER_C2H2_1"/>
    <property type="match status" value="1"/>
</dbReference>
<accession>A0AAV2AM38</accession>
<reference evidence="7 8" key="1">
    <citation type="submission" date="2024-04" db="EMBL/GenBank/DDBJ databases">
        <authorList>
            <person name="Rising A."/>
            <person name="Reimegard J."/>
            <person name="Sonavane S."/>
            <person name="Akerstrom W."/>
            <person name="Nylinder S."/>
            <person name="Hedman E."/>
            <person name="Kallberg Y."/>
        </authorList>
    </citation>
    <scope>NUCLEOTIDE SEQUENCE [LARGE SCALE GENOMIC DNA]</scope>
</reference>
<dbReference type="PROSITE" id="PS50157">
    <property type="entry name" value="ZINC_FINGER_C2H2_2"/>
    <property type="match status" value="1"/>
</dbReference>
<evidence type="ECO:0000256" key="1">
    <source>
        <dbReference type="ARBA" id="ARBA00022723"/>
    </source>
</evidence>
<evidence type="ECO:0000259" key="6">
    <source>
        <dbReference type="PROSITE" id="PS51059"/>
    </source>
</evidence>